<sequence>MKFNEFTETVRDGLAVLFEPDNMEVAVTRVVKNNGLILTGINIRDRNSMITPTIYIDDFYREDIQKEEIHTVVLRIKDIFTERCTKVSSDNEIQNYMDFNWVKNRLIYTVVNQSMNEEYLEHVPYIPFHDLAIIFRCVFHKGENGMASSTVSEDDLKRWHTDTKTLYQLAERNTPRYFPPVIDRITAYLKARNCLPAFVEDEFSGECGELYVISNEMGLNGAGAMLYQGILDMCTELAGDSIYIMPSSIHECMFVEAGKVSEPKMLADIVKEANDSVLHRQDILSYNVYYYDRKKHMLTTVTV</sequence>
<dbReference type="RefSeq" id="WP_186847614.1">
    <property type="nucleotide sequence ID" value="NZ_JACOOX010000003.1"/>
</dbReference>
<dbReference type="AlphaFoldDB" id="A0A8I0AP81"/>
<gene>
    <name evidence="1" type="ORF">H8S09_07330</name>
</gene>
<keyword evidence="2" id="KW-1185">Reference proteome</keyword>
<accession>A0A8I0AP81</accession>
<protein>
    <submittedName>
        <fullName evidence="1">Uncharacterized protein</fullName>
    </submittedName>
</protein>
<dbReference type="InterPro" id="IPR043743">
    <property type="entry name" value="DUF5688"/>
</dbReference>
<name>A0A8I0AP81_9FIRM</name>
<proteinExistence type="predicted"/>
<comment type="caution">
    <text evidence="1">The sequence shown here is derived from an EMBL/GenBank/DDBJ whole genome shotgun (WGS) entry which is preliminary data.</text>
</comment>
<dbReference type="EMBL" id="JACOOX010000003">
    <property type="protein sequence ID" value="MBC5662704.1"/>
    <property type="molecule type" value="Genomic_DNA"/>
</dbReference>
<dbReference type="Proteomes" id="UP000615234">
    <property type="component" value="Unassembled WGS sequence"/>
</dbReference>
<dbReference type="Pfam" id="PF18941">
    <property type="entry name" value="DUF5688"/>
    <property type="match status" value="1"/>
</dbReference>
<evidence type="ECO:0000313" key="2">
    <source>
        <dbReference type="Proteomes" id="UP000615234"/>
    </source>
</evidence>
<reference evidence="1 2" key="1">
    <citation type="submission" date="2020-08" db="EMBL/GenBank/DDBJ databases">
        <title>Genome public.</title>
        <authorList>
            <person name="Liu C."/>
            <person name="Sun Q."/>
        </authorList>
    </citation>
    <scope>NUCLEOTIDE SEQUENCE [LARGE SCALE GENOMIC DNA]</scope>
    <source>
        <strain evidence="1 2">NSJ-10</strain>
    </source>
</reference>
<evidence type="ECO:0000313" key="1">
    <source>
        <dbReference type="EMBL" id="MBC5662704.1"/>
    </source>
</evidence>
<organism evidence="1 2">
    <name type="scientific">Coprococcus hominis</name>
    <name type="common">ex Liu et al. 2022</name>
    <dbReference type="NCBI Taxonomy" id="2763039"/>
    <lineage>
        <taxon>Bacteria</taxon>
        <taxon>Bacillati</taxon>
        <taxon>Bacillota</taxon>
        <taxon>Clostridia</taxon>
        <taxon>Lachnospirales</taxon>
        <taxon>Lachnospiraceae</taxon>
        <taxon>Coprococcus</taxon>
    </lineage>
</organism>